<dbReference type="EMBL" id="JAMYEC010000001">
    <property type="protein sequence ID" value="MDX2333508.1"/>
    <property type="molecule type" value="Genomic_DNA"/>
</dbReference>
<dbReference type="GO" id="GO:0008696">
    <property type="term" value="F:4-amino-4-deoxychorismate lyase activity"/>
    <property type="evidence" value="ECO:0007669"/>
    <property type="project" value="TreeGrafter"/>
</dbReference>
<proteinExistence type="inferred from homology"/>
<dbReference type="InterPro" id="IPR050571">
    <property type="entry name" value="Class-IV_PLP-Dep_Aminotrnsfr"/>
</dbReference>
<dbReference type="InterPro" id="IPR043132">
    <property type="entry name" value="BCAT-like_C"/>
</dbReference>
<reference evidence="4 6" key="4">
    <citation type="journal article" date="2023" name="FEMS Microbes">
        <title>Whole genomes of deep-sea sponge-associated bacteria exhibit high novel natural product potential.</title>
        <authorList>
            <person name="Hesketh-Best P.J."/>
            <person name="January G.G."/>
            <person name="Koch M.J."/>
            <person name="Warburton P.J."/>
            <person name="Howell K.L."/>
            <person name="Upton M."/>
        </authorList>
    </citation>
    <scope>NUCLEOTIDE SEQUENCE [LARGE SCALE GENOMIC DNA]</scope>
    <source>
        <strain evidence="4 6">PC206-O</strain>
    </source>
</reference>
<dbReference type="GeneID" id="34016112"/>
<keyword evidence="3" id="KW-0032">Aminotransferase</keyword>
<dbReference type="Gene3D" id="3.20.10.10">
    <property type="entry name" value="D-amino Acid Aminotransferase, subunit A, domain 2"/>
    <property type="match status" value="1"/>
</dbReference>
<organism evidence="3 5">
    <name type="scientific">Brevundimonas vesicularis</name>
    <name type="common">Pseudomonas vesicularis</name>
    <dbReference type="NCBI Taxonomy" id="41276"/>
    <lineage>
        <taxon>Bacteria</taxon>
        <taxon>Pseudomonadati</taxon>
        <taxon>Pseudomonadota</taxon>
        <taxon>Alphaproteobacteria</taxon>
        <taxon>Caulobacterales</taxon>
        <taxon>Caulobacteraceae</taxon>
        <taxon>Brevundimonas</taxon>
    </lineage>
</organism>
<reference evidence="5" key="1">
    <citation type="submission" date="2017-06" db="EMBL/GenBank/DDBJ databases">
        <title>FDA dAtabase for Regulatory Grade micrObial Sequences (FDA-ARGOS): Supporting development and validation of Infectious Disease Dx tests.</title>
        <authorList>
            <person name="Minogue T."/>
            <person name="Wolcott M."/>
            <person name="Wasieloski L."/>
            <person name="Aguilar W."/>
            <person name="Moore D."/>
            <person name="Tallon L."/>
            <person name="Sadzewicz L."/>
            <person name="Sengamalay N."/>
            <person name="Ott S."/>
            <person name="Godinez A."/>
            <person name="Nagaraj S."/>
            <person name="Nadendla S."/>
            <person name="Geyer C."/>
            <person name="Sichtig H."/>
        </authorList>
    </citation>
    <scope>NUCLEOTIDE SEQUENCE [LARGE SCALE GENOMIC DNA]</scope>
    <source>
        <strain evidence="5">FDAARGOS_289</strain>
    </source>
</reference>
<protein>
    <recommendedName>
        <fullName evidence="2">Probable branched-chain-amino-acid aminotransferase</fullName>
    </recommendedName>
</protein>
<keyword evidence="6" id="KW-1185">Reference proteome</keyword>
<reference evidence="4" key="3">
    <citation type="submission" date="2022-06" db="EMBL/GenBank/DDBJ databases">
        <authorList>
            <person name="Hesketh-Best P.J."/>
            <person name="Koch M.J."/>
        </authorList>
    </citation>
    <scope>NUCLEOTIDE SEQUENCE</scope>
    <source>
        <strain evidence="4">PC206-O</strain>
    </source>
</reference>
<evidence type="ECO:0000313" key="3">
    <source>
        <dbReference type="EMBL" id="ASE38504.1"/>
    </source>
</evidence>
<evidence type="ECO:0000313" key="4">
    <source>
        <dbReference type="EMBL" id="MDX2333508.1"/>
    </source>
</evidence>
<sequence length="279" mass="29970">MSAAILIDGLPATPDDLAHQALVNYGAYTSFLVESGAARGLDLHLARLKQAAVELFGESPGEAEFRRLMALAVAGREACWLRVSLFSPEIGHRNPTYVGRPKVMTSVAPAPPPLAHRVRITAMPYAREAPHLKHLATFGLIRARRAARAAGFDDALFVDGEGRVTEGTLWNIGFVQGDRIVWPQAPMLAGVTQTLIKRGLPQVGLTSETRPIRLDAINAFDAAFLCNSATPVCPITVIDDVAFANDPALLAKVEAAWSVQAAQPILDHDDDEGVSRLGR</sequence>
<dbReference type="RefSeq" id="WP_066626151.1">
    <property type="nucleotide sequence ID" value="NZ_CP022048.2"/>
</dbReference>
<dbReference type="EMBL" id="CP022048">
    <property type="protein sequence ID" value="ASE38504.1"/>
    <property type="molecule type" value="Genomic_DNA"/>
</dbReference>
<keyword evidence="3" id="KW-0808">Transferase</keyword>
<comment type="similarity">
    <text evidence="1">Belongs to the class-IV pyridoxal-phosphate-dependent aminotransferase family.</text>
</comment>
<name>A0A1Z3U6D0_BREVE</name>
<dbReference type="SUPFAM" id="SSF56752">
    <property type="entry name" value="D-aminoacid aminotransferase-like PLP-dependent enzymes"/>
    <property type="match status" value="1"/>
</dbReference>
<dbReference type="KEGG" id="bvc:CEP68_02715"/>
<reference evidence="3" key="2">
    <citation type="submission" date="2017-12" db="EMBL/GenBank/DDBJ databases">
        <title>FDA dAtabase for Regulatory Grade micrObial Sequences (FDA-ARGOS): Supporting development and validation of Infectious Disease Dx tests.</title>
        <authorList>
            <person name="Campos J."/>
            <person name="Goldberg B."/>
            <person name="Tallon L."/>
            <person name="Sadzewicz L."/>
            <person name="Sengamalay N."/>
            <person name="Ott S."/>
            <person name="Godinez A."/>
            <person name="Nagaraj S."/>
            <person name="Vavikolanu K."/>
            <person name="Vyas G."/>
            <person name="Nadendla S."/>
            <person name="Aluvathingal J."/>
            <person name="Geyer C."/>
            <person name="Nandy P."/>
            <person name="Hobson J."/>
            <person name="Sichtig H."/>
        </authorList>
    </citation>
    <scope>NUCLEOTIDE SEQUENCE</scope>
    <source>
        <strain evidence="3">FDAARGOS_289</strain>
    </source>
</reference>
<dbReference type="PANTHER" id="PTHR42743">
    <property type="entry name" value="AMINO-ACID AMINOTRANSFERASE"/>
    <property type="match status" value="1"/>
</dbReference>
<dbReference type="NCBIfam" id="NF006734">
    <property type="entry name" value="PRK09266.1"/>
    <property type="match status" value="1"/>
</dbReference>
<dbReference type="Pfam" id="PF01063">
    <property type="entry name" value="Aminotran_4"/>
    <property type="match status" value="1"/>
</dbReference>
<dbReference type="InterPro" id="IPR001544">
    <property type="entry name" value="Aminotrans_IV"/>
</dbReference>
<accession>A0A1Z3U6D0</accession>
<dbReference type="InterPro" id="IPR036038">
    <property type="entry name" value="Aminotransferase-like"/>
</dbReference>
<dbReference type="Proteomes" id="UP001272940">
    <property type="component" value="Unassembled WGS sequence"/>
</dbReference>
<dbReference type="Proteomes" id="UP000197050">
    <property type="component" value="Chromosome"/>
</dbReference>
<dbReference type="Gene3D" id="3.30.470.10">
    <property type="match status" value="1"/>
</dbReference>
<evidence type="ECO:0000313" key="6">
    <source>
        <dbReference type="Proteomes" id="UP001272940"/>
    </source>
</evidence>
<evidence type="ECO:0000256" key="2">
    <source>
        <dbReference type="ARBA" id="ARBA00014472"/>
    </source>
</evidence>
<dbReference type="GO" id="GO:0005829">
    <property type="term" value="C:cytosol"/>
    <property type="evidence" value="ECO:0007669"/>
    <property type="project" value="TreeGrafter"/>
</dbReference>
<evidence type="ECO:0000256" key="1">
    <source>
        <dbReference type="ARBA" id="ARBA00009320"/>
    </source>
</evidence>
<dbReference type="PANTHER" id="PTHR42743:SF2">
    <property type="entry name" value="AMINODEOXYCHORISMATE LYASE"/>
    <property type="match status" value="1"/>
</dbReference>
<dbReference type="GO" id="GO:0008483">
    <property type="term" value="F:transaminase activity"/>
    <property type="evidence" value="ECO:0007669"/>
    <property type="project" value="UniProtKB-KW"/>
</dbReference>
<dbReference type="InterPro" id="IPR043131">
    <property type="entry name" value="BCAT-like_N"/>
</dbReference>
<dbReference type="GO" id="GO:0008153">
    <property type="term" value="P:4-aminobenzoate biosynthetic process"/>
    <property type="evidence" value="ECO:0007669"/>
    <property type="project" value="TreeGrafter"/>
</dbReference>
<gene>
    <name evidence="3" type="ORF">CEP68_02715</name>
    <name evidence="4" type="ORF">NJD11_00945</name>
</gene>
<evidence type="ECO:0000313" key="5">
    <source>
        <dbReference type="Proteomes" id="UP000197050"/>
    </source>
</evidence>
<dbReference type="AlphaFoldDB" id="A0A1Z3U6D0"/>